<comment type="domain">
    <text evidence="15">The N-terminal DNA-binding domain is a ssDNA-dependent ATPase and has ATP-dependent 3'-5' helicase function. This domain interacts with RecC.</text>
</comment>
<comment type="miscellaneous">
    <text evidence="15">In the RecBCD complex, RecB has a slow 3'-5' helicase, an exonuclease activity and loads RecA onto ssDNA, RecD has a fast 5'-3' helicase activity, while RecC stimulates the ATPase and processivity of the RecB helicase and contributes to recognition of the Chi site.</text>
</comment>
<accession>Q0YQY1</accession>
<dbReference type="Proteomes" id="UP000004162">
    <property type="component" value="Unassembled WGS sequence"/>
</dbReference>
<evidence type="ECO:0000313" key="20">
    <source>
        <dbReference type="Proteomes" id="UP000004162"/>
    </source>
</evidence>
<feature type="domain" description="UvrD-like helicase ATP-binding" evidence="17">
    <location>
        <begin position="1"/>
        <end position="441"/>
    </location>
</feature>
<evidence type="ECO:0000256" key="15">
    <source>
        <dbReference type="HAMAP-Rule" id="MF_01485"/>
    </source>
</evidence>
<evidence type="ECO:0000256" key="5">
    <source>
        <dbReference type="ARBA" id="ARBA00022801"/>
    </source>
</evidence>
<comment type="cofactor">
    <cofactor evidence="15">
        <name>Mg(2+)</name>
        <dbReference type="ChEBI" id="CHEBI:18420"/>
    </cofactor>
    <text evidence="15">Binds 1 Mg(2+) ion per subunit.</text>
</comment>
<gene>
    <name evidence="15" type="primary">recB</name>
    <name evidence="19" type="ORF">CferDRAFT_0735</name>
</gene>
<feature type="binding site" evidence="15">
    <location>
        <position position="1105"/>
    </location>
    <ligand>
        <name>Mg(2+)</name>
        <dbReference type="ChEBI" id="CHEBI:18420"/>
    </ligand>
</feature>
<dbReference type="HAMAP" id="MF_01485">
    <property type="entry name" value="RecB"/>
    <property type="match status" value="1"/>
</dbReference>
<dbReference type="Gene3D" id="1.10.486.10">
    <property type="entry name" value="PCRA, domain 4"/>
    <property type="match status" value="1"/>
</dbReference>
<dbReference type="InterPro" id="IPR011604">
    <property type="entry name" value="PDDEXK-like_dom_sf"/>
</dbReference>
<keyword evidence="2 15" id="KW-0479">Metal-binding</keyword>
<dbReference type="OrthoDB" id="9810135at2"/>
<keyword evidence="8 15" id="KW-0067">ATP-binding</keyword>
<name>Q0YQY1_9CHLB</name>
<dbReference type="Gene3D" id="1.10.3170.10">
    <property type="entry name" value="Recbcd, chain B, domain 2"/>
    <property type="match status" value="1"/>
</dbReference>
<feature type="domain" description="UvrD-like helicase C-terminal" evidence="18">
    <location>
        <begin position="471"/>
        <end position="738"/>
    </location>
</feature>
<evidence type="ECO:0000256" key="16">
    <source>
        <dbReference type="PROSITE-ProRule" id="PRU00560"/>
    </source>
</evidence>
<reference evidence="19 20" key="1">
    <citation type="submission" date="2006-07" db="EMBL/GenBank/DDBJ databases">
        <title>Annotation of the draft genome assembly of Chlorobium ferroxidans DSM 13031.</title>
        <authorList>
            <consortium name="US DOE Joint Genome Institute (JGI-ORNL)"/>
            <person name="Larimer F."/>
            <person name="Land M."/>
            <person name="Hauser L."/>
        </authorList>
    </citation>
    <scope>NUCLEOTIDE SEQUENCE [LARGE SCALE GENOMIC DNA]</scope>
    <source>
        <strain evidence="19 20">DSM 13031</strain>
    </source>
</reference>
<dbReference type="GO" id="GO:0009338">
    <property type="term" value="C:exodeoxyribonuclease V complex"/>
    <property type="evidence" value="ECO:0007669"/>
    <property type="project" value="TreeGrafter"/>
</dbReference>
<keyword evidence="6 15" id="KW-0347">Helicase</keyword>
<dbReference type="EC" id="3.1.11.5" evidence="15"/>
<comment type="domain">
    <text evidence="15">The C-terminal domain has nuclease activity and interacts with RecD. It interacts with RecA, facilitating its loading onto ssDNA.</text>
</comment>
<feature type="region of interest" description="Nuclease activity, interacts with RecD and RecA" evidence="15">
    <location>
        <begin position="915"/>
        <end position="1206"/>
    </location>
</feature>
<dbReference type="GO" id="GO:0003677">
    <property type="term" value="F:DNA binding"/>
    <property type="evidence" value="ECO:0007669"/>
    <property type="project" value="UniProtKB-UniRule"/>
</dbReference>
<feature type="binding site" evidence="16">
    <location>
        <begin position="21"/>
        <end position="28"/>
    </location>
    <ligand>
        <name>ATP</name>
        <dbReference type="ChEBI" id="CHEBI:30616"/>
    </ligand>
</feature>
<keyword evidence="11 15" id="KW-0234">DNA repair</keyword>
<evidence type="ECO:0000256" key="1">
    <source>
        <dbReference type="ARBA" id="ARBA00022722"/>
    </source>
</evidence>
<dbReference type="PROSITE" id="PS51217">
    <property type="entry name" value="UVRD_HELICASE_CTER"/>
    <property type="match status" value="1"/>
</dbReference>
<keyword evidence="1 15" id="KW-0540">Nuclease</keyword>
<dbReference type="GO" id="GO:0016887">
    <property type="term" value="F:ATP hydrolysis activity"/>
    <property type="evidence" value="ECO:0007669"/>
    <property type="project" value="RHEA"/>
</dbReference>
<evidence type="ECO:0000256" key="7">
    <source>
        <dbReference type="ARBA" id="ARBA00022839"/>
    </source>
</evidence>
<dbReference type="InterPro" id="IPR011335">
    <property type="entry name" value="Restrct_endonuc-II-like"/>
</dbReference>
<dbReference type="NCBIfam" id="TIGR00609">
    <property type="entry name" value="recB"/>
    <property type="match status" value="1"/>
</dbReference>
<evidence type="ECO:0000256" key="9">
    <source>
        <dbReference type="ARBA" id="ARBA00022842"/>
    </source>
</evidence>
<keyword evidence="5 15" id="KW-0378">Hydrolase</keyword>
<evidence type="ECO:0000259" key="18">
    <source>
        <dbReference type="PROSITE" id="PS51217"/>
    </source>
</evidence>
<dbReference type="SUPFAM" id="SSF52980">
    <property type="entry name" value="Restriction endonuclease-like"/>
    <property type="match status" value="1"/>
</dbReference>
<dbReference type="PANTHER" id="PTHR11070">
    <property type="entry name" value="UVRD / RECB / PCRA DNA HELICASE FAMILY MEMBER"/>
    <property type="match status" value="1"/>
</dbReference>
<comment type="caution">
    <text evidence="19">The sequence shown here is derived from an EMBL/GenBank/DDBJ whole genome shotgun (WGS) entry which is preliminary data.</text>
</comment>
<feature type="binding site" evidence="15">
    <location>
        <position position="971"/>
    </location>
    <ligand>
        <name>Mg(2+)</name>
        <dbReference type="ChEBI" id="CHEBI:18420"/>
    </ligand>
</feature>
<dbReference type="CDD" id="cd22352">
    <property type="entry name" value="RecB_C-like"/>
    <property type="match status" value="1"/>
</dbReference>
<dbReference type="PANTHER" id="PTHR11070:SF23">
    <property type="entry name" value="RECBCD ENZYME SUBUNIT RECB"/>
    <property type="match status" value="1"/>
</dbReference>
<evidence type="ECO:0000313" key="19">
    <source>
        <dbReference type="EMBL" id="EAT58691.1"/>
    </source>
</evidence>
<dbReference type="InterPro" id="IPR027417">
    <property type="entry name" value="P-loop_NTPase"/>
</dbReference>
<dbReference type="InterPro" id="IPR014017">
    <property type="entry name" value="DNA_helicase_UvrD-like_C"/>
</dbReference>
<keyword evidence="10 15" id="KW-0238">DNA-binding</keyword>
<dbReference type="GO" id="GO:0000724">
    <property type="term" value="P:double-strand break repair via homologous recombination"/>
    <property type="evidence" value="ECO:0007669"/>
    <property type="project" value="UniProtKB-UniRule"/>
</dbReference>
<evidence type="ECO:0000256" key="13">
    <source>
        <dbReference type="ARBA" id="ARBA00034617"/>
    </source>
</evidence>
<dbReference type="Gene3D" id="3.40.50.300">
    <property type="entry name" value="P-loop containing nucleotide triphosphate hydrolases"/>
    <property type="match status" value="2"/>
</dbReference>
<evidence type="ECO:0000256" key="2">
    <source>
        <dbReference type="ARBA" id="ARBA00022723"/>
    </source>
</evidence>
<dbReference type="PROSITE" id="PS51198">
    <property type="entry name" value="UVRD_HELICASE_ATP_BIND"/>
    <property type="match status" value="1"/>
</dbReference>
<comment type="similarity">
    <text evidence="15">Belongs to the helicase family. UvrD subfamily.</text>
</comment>
<comment type="catalytic activity">
    <reaction evidence="13 15">
        <text>Couples ATP hydrolysis with the unwinding of duplex DNA by translocating in the 3'-5' direction.</text>
        <dbReference type="EC" id="5.6.2.4"/>
    </reaction>
</comment>
<feature type="region of interest" description="DNA-binding and helicase activity, interacts with RecC" evidence="15">
    <location>
        <begin position="1"/>
        <end position="862"/>
    </location>
</feature>
<feature type="binding site" evidence="15">
    <location>
        <position position="1092"/>
    </location>
    <ligand>
        <name>Mg(2+)</name>
        <dbReference type="ChEBI" id="CHEBI:18420"/>
    </ligand>
</feature>
<evidence type="ECO:0000256" key="4">
    <source>
        <dbReference type="ARBA" id="ARBA00022763"/>
    </source>
</evidence>
<dbReference type="GO" id="GO:0005829">
    <property type="term" value="C:cytosol"/>
    <property type="evidence" value="ECO:0007669"/>
    <property type="project" value="TreeGrafter"/>
</dbReference>
<dbReference type="InterPro" id="IPR004586">
    <property type="entry name" value="RecB"/>
</dbReference>
<keyword evidence="4 15" id="KW-0227">DNA damage</keyword>
<keyword evidence="20" id="KW-1185">Reference proteome</keyword>
<comment type="subunit">
    <text evidence="15">Heterotrimer of RecB, RecC and RecD. All subunits contribute to DNA-binding. Interacts with RecA.</text>
</comment>
<sequence length="1206" mass="134539">MSMKKLELGSVELAGMNLIEASAGTGKTYAIASLYLRLLLESGLLPEQILVVTYTEAATQELRSRIRSRIREALDVLEGAGTGDPFLTELSTRAREAGTGREKGVLEQALAAFDTAAIFTIHGFSLRALQENAFESGSLYDTELVTDESELLREIVDDFWRHHFFSDTPDLLGFALQQKSSPESFMKLLKGVHASGGGEIVPQFTPMEILSIEQRCMQRFNEISNLWRDEAQNVQLLLQTDKGLSRSADNYRADLLPELFDSMERFVRSANPYDLFTGFGKFTESGLAGGTKPKGSAPQHPLFQLCESLSALVFERFVALKFELIAFYHENMPLRKRARNVRFFDDLLADLYHALDSEELASVLRTQYRAALIDEFQDTDPVQYEIFRKIYGGSGAPLFLIGDPKQAIYSFRGADIFAYLRAAEEVEEKRRFTLTSNWRSDSSLLDAFNTIFHQQRLPFLFEGIVYHPLTPGESREASGVVERREGAVERPMQICLMDPGNESGTFTTGSAERFAAEACASEIEQLLSDGFNGSSFPPDCALNAGDIAVIVRTHRQARMVQSTLRSRGISGVMRSDESIFVSSEAEEVRILLAALSDPGAETLVRTALVTDILGLSGNDIDRLNRDETLWIPCLERFHRYHRIWLERGFMAMASEFMSNEAVRARLLRFSDGERRLTNVLHCFELLHREAEERRLGVEALASWFSERIAAGESADEYQIRLESDEAAVRIVTVHVSKGLEYPVVFAPFLFGGINAGKDVVQFHDEKGKLVKDFGSGTIAENRSAAEKETLAENLRLLYVALTRAKYRCYLFSARVVDGRKKESTLLSPLTYLFHASEEAKRSPGLVRAVTESVRALGAGEMAMQLTALAEASGGSIGVRTIEAAEAPPIKHLPAPGEEEIFTPVVHSFRGHIERLWRVSSFTSFSRHEPKAAELPDRDDREGAMVQAAPQLNGERSIFSFPRGAGAGIMMHSIFEKLDFASPTGETIALLAEQSLARHGFAGEWLPVLIRMITDTLNTPLSSGTGFFTLGALKPRSWVTELEFFFPLRQVSAKTLGEVLKRYGACSEGVDLLSVAGVLDFREVKGMLMGFIDMVFEQDGRYYLLDWKSNHLGNSVEEYRSDSLRRAMQENLYPLQYLLYIVALNRYLALRVAGYTYASHFGGVIYIFLRGVSPQEGESAGFFRDLPSAGLIEALTDILIEDGEDER</sequence>
<comment type="catalytic activity">
    <reaction evidence="15">
        <text>Exonucleolytic cleavage (in the presence of ATP) in either 5'- to 3'- or 3'- to 5'-direction to yield 5'-phosphooligonucleotides.</text>
        <dbReference type="EC" id="3.1.11.5"/>
    </reaction>
</comment>
<dbReference type="Pfam" id="PF13361">
    <property type="entry name" value="UvrD_C"/>
    <property type="match status" value="1"/>
</dbReference>
<evidence type="ECO:0000259" key="17">
    <source>
        <dbReference type="PROSITE" id="PS51198"/>
    </source>
</evidence>
<evidence type="ECO:0000256" key="14">
    <source>
        <dbReference type="ARBA" id="ARBA00048988"/>
    </source>
</evidence>
<evidence type="ECO:0000256" key="12">
    <source>
        <dbReference type="ARBA" id="ARBA00023235"/>
    </source>
</evidence>
<protein>
    <recommendedName>
        <fullName evidence="15">RecBCD enzyme subunit RecB</fullName>
        <ecNumber evidence="15">3.1.11.5</ecNumber>
        <ecNumber evidence="15">5.6.2.4</ecNumber>
    </recommendedName>
    <alternativeName>
        <fullName evidence="15">DNA 3'-5' helicase subunit RecB</fullName>
    </alternativeName>
    <alternativeName>
        <fullName evidence="15">Exonuclease V subunit RecB</fullName>
        <shortName evidence="15">ExoV subunit RecB</shortName>
    </alternativeName>
    <alternativeName>
        <fullName evidence="15">Helicase/nuclease RecBCD subunit RecB</fullName>
    </alternativeName>
</protein>
<dbReference type="GO" id="GO:0043138">
    <property type="term" value="F:3'-5' DNA helicase activity"/>
    <property type="evidence" value="ECO:0007669"/>
    <property type="project" value="UniProtKB-UniRule"/>
</dbReference>
<keyword evidence="7 15" id="KW-0269">Exonuclease</keyword>
<dbReference type="InterPro" id="IPR014016">
    <property type="entry name" value="UvrD-like_ATP-bd"/>
</dbReference>
<dbReference type="SUPFAM" id="SSF52540">
    <property type="entry name" value="P-loop containing nucleoside triphosphate hydrolases"/>
    <property type="match status" value="1"/>
</dbReference>
<evidence type="ECO:0000256" key="10">
    <source>
        <dbReference type="ARBA" id="ARBA00023125"/>
    </source>
</evidence>
<dbReference type="Pfam" id="PF00580">
    <property type="entry name" value="UvrD-helicase"/>
    <property type="match status" value="1"/>
</dbReference>
<comment type="catalytic activity">
    <reaction evidence="14 15">
        <text>ATP + H2O = ADP + phosphate + H(+)</text>
        <dbReference type="Rhea" id="RHEA:13065"/>
        <dbReference type="ChEBI" id="CHEBI:15377"/>
        <dbReference type="ChEBI" id="CHEBI:15378"/>
        <dbReference type="ChEBI" id="CHEBI:30616"/>
        <dbReference type="ChEBI" id="CHEBI:43474"/>
        <dbReference type="ChEBI" id="CHEBI:456216"/>
        <dbReference type="EC" id="5.6.2.4"/>
    </reaction>
</comment>
<proteinExistence type="inferred from homology"/>
<dbReference type="AlphaFoldDB" id="Q0YQY1"/>
<keyword evidence="12 15" id="KW-0413">Isomerase</keyword>
<keyword evidence="3 15" id="KW-0547">Nucleotide-binding</keyword>
<dbReference type="InterPro" id="IPR000212">
    <property type="entry name" value="DNA_helicase_UvrD/REP"/>
</dbReference>
<evidence type="ECO:0000256" key="6">
    <source>
        <dbReference type="ARBA" id="ARBA00022806"/>
    </source>
</evidence>
<evidence type="ECO:0000256" key="11">
    <source>
        <dbReference type="ARBA" id="ARBA00023204"/>
    </source>
</evidence>
<dbReference type="RefSeq" id="WP_006366643.1">
    <property type="nucleotide sequence ID" value="NZ_AASE01000014.1"/>
</dbReference>
<keyword evidence="9 15" id="KW-0460">Magnesium</keyword>
<feature type="active site" description="For nuclease activity" evidence="15">
    <location>
        <position position="1105"/>
    </location>
</feature>
<evidence type="ECO:0000256" key="3">
    <source>
        <dbReference type="ARBA" id="ARBA00022741"/>
    </source>
</evidence>
<dbReference type="EC" id="5.6.2.4" evidence="15"/>
<comment type="function">
    <text evidence="15">A helicase/nuclease that prepares dsDNA breaks (DSB) for recombinational DNA repair. Binds to DSBs and unwinds DNA via a highly rapid and processive ATP-dependent bidirectional helicase activity. Unwinds dsDNA until it encounters a Chi (crossover hotspot instigator) sequence from the 3' direction. Cuts ssDNA a few nucleotides 3' to the Chi site. The properties and activities of the enzyme are changed at Chi. The Chi-altered holoenzyme produces a long 3'-ssDNA overhang and facilitates RecA-binding to the ssDNA for homologous DNA recombination and repair. Holoenzyme degrades any linearized DNA that is unable to undergo homologous recombination. In the holoenzyme this subunit contributes ATPase, 3'-5' helicase, exonuclease activity and loads RecA onto ssDNA.</text>
</comment>
<dbReference type="EMBL" id="AASE01000014">
    <property type="protein sequence ID" value="EAT58691.1"/>
    <property type="molecule type" value="Genomic_DNA"/>
</dbReference>
<reference evidence="19 20" key="2">
    <citation type="submission" date="2006-07" db="EMBL/GenBank/DDBJ databases">
        <title>Sequencing of the draft genome and assembly of Chlorobium ferroxidans DSM 13031.</title>
        <authorList>
            <consortium name="US DOE Joint Genome Institute (JGI-PGF)"/>
            <person name="Copeland A."/>
            <person name="Lucas S."/>
            <person name="Lapidus A."/>
            <person name="Barry K."/>
            <person name="Glavina del Rio T."/>
            <person name="Dalin E."/>
            <person name="Tice H."/>
            <person name="Bruce D."/>
            <person name="Pitluck S."/>
            <person name="Richardson P."/>
        </authorList>
    </citation>
    <scope>NUCLEOTIDE SEQUENCE [LARGE SCALE GENOMIC DNA]</scope>
    <source>
        <strain evidence="19 20">DSM 13031</strain>
    </source>
</reference>
<evidence type="ECO:0000256" key="8">
    <source>
        <dbReference type="ARBA" id="ARBA00022840"/>
    </source>
</evidence>
<dbReference type="Gene3D" id="3.90.320.10">
    <property type="match status" value="1"/>
</dbReference>
<dbReference type="GO" id="GO:0005524">
    <property type="term" value="F:ATP binding"/>
    <property type="evidence" value="ECO:0007669"/>
    <property type="project" value="UniProtKB-UniRule"/>
</dbReference>
<organism evidence="19 20">
    <name type="scientific">Chlorobium ferrooxidans DSM 13031</name>
    <dbReference type="NCBI Taxonomy" id="377431"/>
    <lineage>
        <taxon>Bacteria</taxon>
        <taxon>Pseudomonadati</taxon>
        <taxon>Chlorobiota</taxon>
        <taxon>Chlorobiia</taxon>
        <taxon>Chlorobiales</taxon>
        <taxon>Chlorobiaceae</taxon>
        <taxon>Chlorobium/Pelodictyon group</taxon>
        <taxon>Chlorobium</taxon>
    </lineage>
</organism>
<dbReference type="GO" id="GO:0008854">
    <property type="term" value="F:exodeoxyribonuclease V activity"/>
    <property type="evidence" value="ECO:0007669"/>
    <property type="project" value="UniProtKB-EC"/>
</dbReference>
<dbReference type="GO" id="GO:0000287">
    <property type="term" value="F:magnesium ion binding"/>
    <property type="evidence" value="ECO:0007669"/>
    <property type="project" value="UniProtKB-UniRule"/>
</dbReference>